<evidence type="ECO:0000313" key="3">
    <source>
        <dbReference type="EMBL" id="EGR27148.1"/>
    </source>
</evidence>
<dbReference type="eggNOG" id="KOG1426">
    <property type="taxonomic scope" value="Eukaryota"/>
</dbReference>
<dbReference type="Gene3D" id="2.130.10.30">
    <property type="entry name" value="Regulator of chromosome condensation 1/beta-lactamase-inhibitor protein II"/>
    <property type="match status" value="1"/>
</dbReference>
<proteinExistence type="predicted"/>
<gene>
    <name evidence="3" type="ORF">IMG5_201730</name>
</gene>
<dbReference type="OrthoDB" id="61110at2759"/>
<organism evidence="3 4">
    <name type="scientific">Ichthyophthirius multifiliis</name>
    <name type="common">White spot disease agent</name>
    <name type="synonym">Ich</name>
    <dbReference type="NCBI Taxonomy" id="5932"/>
    <lineage>
        <taxon>Eukaryota</taxon>
        <taxon>Sar</taxon>
        <taxon>Alveolata</taxon>
        <taxon>Ciliophora</taxon>
        <taxon>Intramacronucleata</taxon>
        <taxon>Oligohymenophorea</taxon>
        <taxon>Hymenostomatida</taxon>
        <taxon>Ophryoglenina</taxon>
        <taxon>Ichthyophthirius</taxon>
    </lineage>
</organism>
<keyword evidence="2" id="KW-0812">Transmembrane</keyword>
<accession>G0R5X1</accession>
<dbReference type="SUPFAM" id="SSF50985">
    <property type="entry name" value="RCC1/BLIP-II"/>
    <property type="match status" value="2"/>
</dbReference>
<dbReference type="GeneID" id="14903199"/>
<dbReference type="PANTHER" id="PTHR45982:SF1">
    <property type="entry name" value="REGULATOR OF CHROMOSOME CONDENSATION"/>
    <property type="match status" value="1"/>
</dbReference>
<dbReference type="InParanoid" id="G0R5X1"/>
<dbReference type="AlphaFoldDB" id="G0R5X1"/>
<dbReference type="STRING" id="857967.G0R5X1"/>
<evidence type="ECO:0000256" key="1">
    <source>
        <dbReference type="PROSITE-ProRule" id="PRU00235"/>
    </source>
</evidence>
<feature type="repeat" description="RCC1" evidence="1">
    <location>
        <begin position="115"/>
        <end position="165"/>
    </location>
</feature>
<keyword evidence="4" id="KW-1185">Reference proteome</keyword>
<dbReference type="InterPro" id="IPR051553">
    <property type="entry name" value="Ran_GTPase-activating"/>
</dbReference>
<dbReference type="InterPro" id="IPR009091">
    <property type="entry name" value="RCC1/BLIP-II"/>
</dbReference>
<dbReference type="RefSeq" id="XP_004024032.1">
    <property type="nucleotide sequence ID" value="XM_004023983.1"/>
</dbReference>
<sequence length="670" mass="79551">MNFLRVKKINKHNNMKLIYVYYYQKQENQKILIYKKQSKSNLGEIWSGYLEYLRAEGFCQQLIQQKQQQINKGKGKISENDINWNETDNDLLLKELQNTELHFKAKLNQDKNAINFTFSNGFSNTGCLGLEQITQCKILPIPQFKNRQVLSIACGDHHTIVLVKAFSLQHLYQPNYQQVSPNFDSCCEVFGWGQNTCGQITGDSNYNTYMIFLFLFLYIYFFLRIIDKPLLIAEFSGKQICCVGAYKASSIAVDINGNVYEWGKYKYNQIDNSNIEMTFVLKKNIISVFKGNSFYVAQDNKNQAYLWGNLKNIQVKKDKYDQINIDKIQSISAGSDHIIVSDLEGNVFFFVFGMGDNSKGQLSLSQNVQFSKQFQQLNQLKGYNIQKVQAYQNLSMFISKQGELLYTGEYQSGSKKKNIQNKNKKKQKKLLNLQRKQNSKKKIQKLQIFLMLKILFVQQLKMDKHMYGKLIFQQNLKNIKIQILNHLEELKWDKDFLYLLKVFLMQTFVLSNQKIIQNQKHIPLLIYIFNFVIIMDLGDQNLFIQQDFNQCQQIIIILVNRIKRKLLNNLVNQLNQNIIKIKFIQMKLMEIIFYNFQLNRIKMIYRYMNYKYNVKIQENISFQYFQMKNFYLICLLCQIFQLQLKKKIIKKYKLKMNRRKLMNNQKNKKR</sequence>
<feature type="transmembrane region" description="Helical" evidence="2">
    <location>
        <begin position="206"/>
        <end position="223"/>
    </location>
</feature>
<dbReference type="InterPro" id="IPR000408">
    <property type="entry name" value="Reg_chr_condens"/>
</dbReference>
<dbReference type="Proteomes" id="UP000008983">
    <property type="component" value="Unassembled WGS sequence"/>
</dbReference>
<evidence type="ECO:0000313" key="4">
    <source>
        <dbReference type="Proteomes" id="UP000008983"/>
    </source>
</evidence>
<reference evidence="3 4" key="1">
    <citation type="submission" date="2011-07" db="EMBL/GenBank/DDBJ databases">
        <authorList>
            <person name="Coyne R."/>
            <person name="Brami D."/>
            <person name="Johnson J."/>
            <person name="Hostetler J."/>
            <person name="Hannick L."/>
            <person name="Clark T."/>
            <person name="Cassidy-Hanley D."/>
            <person name="Inman J."/>
        </authorList>
    </citation>
    <scope>NUCLEOTIDE SEQUENCE [LARGE SCALE GENOMIC DNA]</scope>
    <source>
        <strain evidence="3 4">G5</strain>
    </source>
</reference>
<name>G0R5X1_ICHMU</name>
<evidence type="ECO:0000256" key="2">
    <source>
        <dbReference type="SAM" id="Phobius"/>
    </source>
</evidence>
<dbReference type="PROSITE" id="PS50012">
    <property type="entry name" value="RCC1_3"/>
    <property type="match status" value="1"/>
</dbReference>
<dbReference type="Pfam" id="PF00415">
    <property type="entry name" value="RCC1"/>
    <property type="match status" value="1"/>
</dbReference>
<dbReference type="EMBL" id="GL984387">
    <property type="protein sequence ID" value="EGR27148.1"/>
    <property type="molecule type" value="Genomic_DNA"/>
</dbReference>
<dbReference type="PANTHER" id="PTHR45982">
    <property type="entry name" value="REGULATOR OF CHROMOSOME CONDENSATION"/>
    <property type="match status" value="1"/>
</dbReference>
<protein>
    <submittedName>
        <fullName evidence="3">Uncharacterized protein</fullName>
    </submittedName>
</protein>
<keyword evidence="2" id="KW-0472">Membrane</keyword>
<dbReference type="PROSITE" id="PS00626">
    <property type="entry name" value="RCC1_2"/>
    <property type="match status" value="1"/>
</dbReference>
<keyword evidence="2" id="KW-1133">Transmembrane helix</keyword>